<reference evidence="3" key="1">
    <citation type="journal article" date="2023" name="Science">
        <title>Genome structures resolve the early diversification of teleost fishes.</title>
        <authorList>
            <person name="Parey E."/>
            <person name="Louis A."/>
            <person name="Montfort J."/>
            <person name="Bouchez O."/>
            <person name="Roques C."/>
            <person name="Iampietro C."/>
            <person name="Lluch J."/>
            <person name="Castinel A."/>
            <person name="Donnadieu C."/>
            <person name="Desvignes T."/>
            <person name="Floi Bucao C."/>
            <person name="Jouanno E."/>
            <person name="Wen M."/>
            <person name="Mejri S."/>
            <person name="Dirks R."/>
            <person name="Jansen H."/>
            <person name="Henkel C."/>
            <person name="Chen W.J."/>
            <person name="Zahm M."/>
            <person name="Cabau C."/>
            <person name="Klopp C."/>
            <person name="Thompson A.W."/>
            <person name="Robinson-Rechavi M."/>
            <person name="Braasch I."/>
            <person name="Lecointre G."/>
            <person name="Bobe J."/>
            <person name="Postlethwait J.H."/>
            <person name="Berthelot C."/>
            <person name="Roest Crollius H."/>
            <person name="Guiguen Y."/>
        </authorList>
    </citation>
    <scope>NUCLEOTIDE SEQUENCE</scope>
    <source>
        <strain evidence="3">Concon-B</strain>
    </source>
</reference>
<feature type="compositionally biased region" description="Basic and acidic residues" evidence="1">
    <location>
        <begin position="670"/>
        <end position="680"/>
    </location>
</feature>
<dbReference type="EMBL" id="JAFJMO010000007">
    <property type="protein sequence ID" value="KAJ8272118.1"/>
    <property type="molecule type" value="Genomic_DNA"/>
</dbReference>
<feature type="region of interest" description="Disordered" evidence="1">
    <location>
        <begin position="926"/>
        <end position="955"/>
    </location>
</feature>
<evidence type="ECO:0000259" key="2">
    <source>
        <dbReference type="PROSITE" id="PS50003"/>
    </source>
</evidence>
<feature type="compositionally biased region" description="Basic and acidic residues" evidence="1">
    <location>
        <begin position="782"/>
        <end position="792"/>
    </location>
</feature>
<feature type="region of interest" description="Disordered" evidence="1">
    <location>
        <begin position="658"/>
        <end position="852"/>
    </location>
</feature>
<feature type="region of interest" description="Disordered" evidence="1">
    <location>
        <begin position="455"/>
        <end position="509"/>
    </location>
</feature>
<name>A0A9Q1DJL0_CONCO</name>
<feature type="region of interest" description="Disordered" evidence="1">
    <location>
        <begin position="357"/>
        <end position="391"/>
    </location>
</feature>
<feature type="compositionally biased region" description="Basic and acidic residues" evidence="1">
    <location>
        <begin position="730"/>
        <end position="766"/>
    </location>
</feature>
<evidence type="ECO:0000313" key="4">
    <source>
        <dbReference type="Proteomes" id="UP001152803"/>
    </source>
</evidence>
<feature type="compositionally biased region" description="Low complexity" evidence="1">
    <location>
        <begin position="285"/>
        <end position="295"/>
    </location>
</feature>
<organism evidence="3 4">
    <name type="scientific">Conger conger</name>
    <name type="common">Conger eel</name>
    <name type="synonym">Muraena conger</name>
    <dbReference type="NCBI Taxonomy" id="82655"/>
    <lineage>
        <taxon>Eukaryota</taxon>
        <taxon>Metazoa</taxon>
        <taxon>Chordata</taxon>
        <taxon>Craniata</taxon>
        <taxon>Vertebrata</taxon>
        <taxon>Euteleostomi</taxon>
        <taxon>Actinopterygii</taxon>
        <taxon>Neopterygii</taxon>
        <taxon>Teleostei</taxon>
        <taxon>Anguilliformes</taxon>
        <taxon>Congridae</taxon>
        <taxon>Conger</taxon>
    </lineage>
</organism>
<dbReference type="GO" id="GO:0019901">
    <property type="term" value="F:protein kinase binding"/>
    <property type="evidence" value="ECO:0007669"/>
    <property type="project" value="InterPro"/>
</dbReference>
<dbReference type="OrthoDB" id="6537982at2759"/>
<protein>
    <recommendedName>
        <fullName evidence="2">PH domain-containing protein</fullName>
    </recommendedName>
</protein>
<feature type="compositionally biased region" description="Basic and acidic residues" evidence="1">
    <location>
        <begin position="937"/>
        <end position="955"/>
    </location>
</feature>
<feature type="region of interest" description="Disordered" evidence="1">
    <location>
        <begin position="411"/>
        <end position="440"/>
    </location>
</feature>
<dbReference type="SUPFAM" id="SSF50729">
    <property type="entry name" value="PH domain-like"/>
    <property type="match status" value="2"/>
</dbReference>
<accession>A0A9Q1DJL0</accession>
<dbReference type="PANTHER" id="PTHR21636">
    <property type="entry name" value="PROTEIN DOK-7"/>
    <property type="match status" value="1"/>
</dbReference>
<dbReference type="PROSITE" id="PS50003">
    <property type="entry name" value="PH_DOMAIN"/>
    <property type="match status" value="1"/>
</dbReference>
<dbReference type="AlphaFoldDB" id="A0A9Q1DJL0"/>
<sequence length="955" mass="101893">MTDTVVVEGQVKFRDGKKWKSRWVALRKPSPVADCLLLLAYKDKADKAKGHKERSSVTLEDIYGLEPIVSYEGLPYTLAILCLSQPVMLGFESRDSLLAWDARIRYSLGEVHRFSVGVQPGTKLESGPATLHLCNNLLGIARDLPPVIAGQWKLSDLRRYGAVPNGFVFEGARAAATGRHNVSSVSVRLFKGHDVSNPKLRPDNFLQEDRRAGVFFLSCSEGEQISFLFDCIVRGISPTRGPFGLRPSLPDPSADPALAEQRLNLEAQELEKRLSMLSHCSRQSSSASTYSYGTSVTGDDRSISSSSSEASQSDTSIGSRLTMWAEPVMSPAPAESLGPPPGRGALHGEEKLYAAGVGGARVPAKPPRSRRLQEIGRQSSSDSGIATGSHSSYTGSFSSYAGSIDTSQGDEFGSLLSLPPSHAPSDQGPCSCPAPEDPGAEYQAPAALRQLYDTPRSLFQGPPPKDQASLPSSRPPGGGAWGGASTDSIPKWPAPQSQGQASDCPIGQTAPSADLSGICSPQPGIPRPLFEACPVCGGLKGTLPTQSGVLAMPAIPGLEAKGRCQCGPASRAEYQWTTEDTGDGDPPIASRLHGNGPWQVLQRTNGTEALRRNLQKQQNPLGLFSGLYGQHHTAGHRGSKTGGLNVYETMTSALRCGLRTGPHSSRRSWRVWEKDERNESRGGGNIQTSPPSTGLPWDVPSSPPLGPGKEALPQKEVPPQGVDGSTPMKPDMERGCSPPDIDRLCKEVIGHSATEDDKKPQRKEDCTSGVAYEITEGCGTEKSAETEERGRSLEMTGSRGQQKILYEAEGAASASSTSTSKVHRQSSATDPKGSYEPMASTADPPKRFEPCAGEYGGAFVFPPEASHAGGVTDRSRGDGVTYVNIPISPTSKKQLHYMELELQEPGSGVRGGGSTKYAQIDIAATETAHRVGSQHAQGREDRLQELEQKRKGAQQ</sequence>
<feature type="compositionally biased region" description="Low complexity" evidence="1">
    <location>
        <begin position="414"/>
        <end position="425"/>
    </location>
</feature>
<feature type="compositionally biased region" description="Low complexity" evidence="1">
    <location>
        <begin position="303"/>
        <end position="316"/>
    </location>
</feature>
<dbReference type="SMART" id="SM01244">
    <property type="entry name" value="IRS"/>
    <property type="match status" value="1"/>
</dbReference>
<dbReference type="PANTHER" id="PTHR21636:SF2">
    <property type="entry name" value="PROTEIN DOK-7"/>
    <property type="match status" value="1"/>
</dbReference>
<gene>
    <name evidence="3" type="ORF">COCON_G00109770</name>
</gene>
<keyword evidence="4" id="KW-1185">Reference proteome</keyword>
<dbReference type="Gene3D" id="2.30.29.30">
    <property type="entry name" value="Pleckstrin-homology domain (PH domain)/Phosphotyrosine-binding domain (PTB)"/>
    <property type="match status" value="2"/>
</dbReference>
<feature type="compositionally biased region" description="Low complexity" evidence="1">
    <location>
        <begin position="811"/>
        <end position="820"/>
    </location>
</feature>
<proteinExistence type="predicted"/>
<evidence type="ECO:0000313" key="3">
    <source>
        <dbReference type="EMBL" id="KAJ8272118.1"/>
    </source>
</evidence>
<dbReference type="InterPro" id="IPR037746">
    <property type="entry name" value="Dok-7"/>
</dbReference>
<dbReference type="InterPro" id="IPR011993">
    <property type="entry name" value="PH-like_dom_sf"/>
</dbReference>
<feature type="compositionally biased region" description="Polar residues" evidence="1">
    <location>
        <begin position="376"/>
        <end position="386"/>
    </location>
</feature>
<dbReference type="GO" id="GO:0007528">
    <property type="term" value="P:neuromuscular junction development"/>
    <property type="evidence" value="ECO:0007669"/>
    <property type="project" value="TreeGrafter"/>
</dbReference>
<feature type="region of interest" description="Disordered" evidence="1">
    <location>
        <begin position="285"/>
        <end position="318"/>
    </location>
</feature>
<feature type="domain" description="PH" evidence="2">
    <location>
        <begin position="4"/>
        <end position="109"/>
    </location>
</feature>
<dbReference type="InterPro" id="IPR001849">
    <property type="entry name" value="PH_domain"/>
</dbReference>
<comment type="caution">
    <text evidence="3">The sequence shown here is derived from an EMBL/GenBank/DDBJ whole genome shotgun (WGS) entry which is preliminary data.</text>
</comment>
<dbReference type="Proteomes" id="UP001152803">
    <property type="component" value="Unassembled WGS sequence"/>
</dbReference>
<evidence type="ECO:0000256" key="1">
    <source>
        <dbReference type="SAM" id="MobiDB-lite"/>
    </source>
</evidence>